<proteinExistence type="predicted"/>
<gene>
    <name evidence="1" type="ORF">GSTENG00022521001</name>
</gene>
<accession>Q4S841</accession>
<reference evidence="1" key="1">
    <citation type="journal article" date="2004" name="Nature">
        <title>Genome duplication in the teleost fish Tetraodon nigroviridis reveals the early vertebrate proto-karyotype.</title>
        <authorList>
            <person name="Jaillon O."/>
            <person name="Aury J.-M."/>
            <person name="Brunet F."/>
            <person name="Petit J.-L."/>
            <person name="Stange-Thomann N."/>
            <person name="Mauceli E."/>
            <person name="Bouneau L."/>
            <person name="Fischer C."/>
            <person name="Ozouf-Costaz C."/>
            <person name="Bernot A."/>
            <person name="Nicaud S."/>
            <person name="Jaffe D."/>
            <person name="Fisher S."/>
            <person name="Lutfalla G."/>
            <person name="Dossat C."/>
            <person name="Segurens B."/>
            <person name="Dasilva C."/>
            <person name="Salanoubat M."/>
            <person name="Levy M."/>
            <person name="Boudet N."/>
            <person name="Castellano S."/>
            <person name="Anthouard V."/>
            <person name="Jubin C."/>
            <person name="Castelli V."/>
            <person name="Katinka M."/>
            <person name="Vacherie B."/>
            <person name="Biemont C."/>
            <person name="Skalli Z."/>
            <person name="Cattolico L."/>
            <person name="Poulain J."/>
            <person name="De Berardinis V."/>
            <person name="Cruaud C."/>
            <person name="Duprat S."/>
            <person name="Brottier P."/>
            <person name="Coutanceau J.-P."/>
            <person name="Gouzy J."/>
            <person name="Parra G."/>
            <person name="Lardier G."/>
            <person name="Chapple C."/>
            <person name="McKernan K.J."/>
            <person name="McEwan P."/>
            <person name="Bosak S."/>
            <person name="Kellis M."/>
            <person name="Volff J.-N."/>
            <person name="Guigo R."/>
            <person name="Zody M.C."/>
            <person name="Mesirov J."/>
            <person name="Lindblad-Toh K."/>
            <person name="Birren B."/>
            <person name="Nusbaum C."/>
            <person name="Kahn D."/>
            <person name="Robinson-Rechavi M."/>
            <person name="Laudet V."/>
            <person name="Schachter V."/>
            <person name="Quetier F."/>
            <person name="Saurin W."/>
            <person name="Scarpelli C."/>
            <person name="Wincker P."/>
            <person name="Lander E.S."/>
            <person name="Weissenbach J."/>
            <person name="Roest Crollius H."/>
        </authorList>
    </citation>
    <scope>NUCLEOTIDE SEQUENCE [LARGE SCALE GENOMIC DNA]</scope>
</reference>
<dbReference type="AlphaFoldDB" id="Q4S841"/>
<organism evidence="1">
    <name type="scientific">Tetraodon nigroviridis</name>
    <name type="common">Spotted green pufferfish</name>
    <name type="synonym">Chelonodon nigroviridis</name>
    <dbReference type="NCBI Taxonomy" id="99883"/>
    <lineage>
        <taxon>Eukaryota</taxon>
        <taxon>Metazoa</taxon>
        <taxon>Chordata</taxon>
        <taxon>Craniata</taxon>
        <taxon>Vertebrata</taxon>
        <taxon>Euteleostomi</taxon>
        <taxon>Actinopterygii</taxon>
        <taxon>Neopterygii</taxon>
        <taxon>Teleostei</taxon>
        <taxon>Neoteleostei</taxon>
        <taxon>Acanthomorphata</taxon>
        <taxon>Eupercaria</taxon>
        <taxon>Tetraodontiformes</taxon>
        <taxon>Tetradontoidea</taxon>
        <taxon>Tetraodontidae</taxon>
        <taxon>Tetraodon</taxon>
    </lineage>
</organism>
<dbReference type="EMBL" id="CAAE01014710">
    <property type="protein sequence ID" value="CAG03191.1"/>
    <property type="molecule type" value="Genomic_DNA"/>
</dbReference>
<dbReference type="KEGG" id="tng:GSTEN00022521G001"/>
<comment type="caution">
    <text evidence="1">The sequence shown here is derived from an EMBL/GenBank/DDBJ whole genome shotgun (WGS) entry which is preliminary data.</text>
</comment>
<reference evidence="1" key="2">
    <citation type="submission" date="2004-02" db="EMBL/GenBank/DDBJ databases">
        <authorList>
            <consortium name="Genoscope"/>
            <consortium name="Whitehead Institute Centre for Genome Research"/>
        </authorList>
    </citation>
    <scope>NUCLEOTIDE SEQUENCE</scope>
</reference>
<name>Q4S841_TETNG</name>
<evidence type="ECO:0000313" key="1">
    <source>
        <dbReference type="EMBL" id="CAG03191.1"/>
    </source>
</evidence>
<sequence length="26" mass="3006">MGERGALCVFVRSQLGKRKRGREENK</sequence>
<protein>
    <submittedName>
        <fullName evidence="1">(spotted green pufferfish) hypothetical protein</fullName>
    </submittedName>
</protein>